<comment type="caution">
    <text evidence="11">The sequence shown here is derived from an EMBL/GenBank/DDBJ whole genome shotgun (WGS) entry which is preliminary data.</text>
</comment>
<keyword evidence="7 9" id="KW-0539">Nucleus</keyword>
<evidence type="ECO:0000256" key="8">
    <source>
        <dbReference type="ARBA" id="ARBA00023306"/>
    </source>
</evidence>
<dbReference type="Pfam" id="PF02319">
    <property type="entry name" value="WHD_E2F_TDP"/>
    <property type="match status" value="2"/>
</dbReference>
<dbReference type="SMART" id="SM01372">
    <property type="entry name" value="E2F_TDP"/>
    <property type="match status" value="2"/>
</dbReference>
<keyword evidence="5 9" id="KW-0238">DNA-binding</keyword>
<comment type="similarity">
    <text evidence="2 9">Belongs to the E2F/DP family.</text>
</comment>
<feature type="domain" description="E2F/DP family winged-helix DNA-binding" evidence="10">
    <location>
        <begin position="18"/>
        <end position="83"/>
    </location>
</feature>
<reference evidence="11" key="1">
    <citation type="journal article" date="2023" name="Science">
        <title>Elucidation of the pathway for biosynthesis of saponin adjuvants from the soapbark tree.</title>
        <authorList>
            <person name="Reed J."/>
            <person name="Orme A."/>
            <person name="El-Demerdash A."/>
            <person name="Owen C."/>
            <person name="Martin L.B.B."/>
            <person name="Misra R.C."/>
            <person name="Kikuchi S."/>
            <person name="Rejzek M."/>
            <person name="Martin A.C."/>
            <person name="Harkess A."/>
            <person name="Leebens-Mack J."/>
            <person name="Louveau T."/>
            <person name="Stephenson M.J."/>
            <person name="Osbourn A."/>
        </authorList>
    </citation>
    <scope>NUCLEOTIDE SEQUENCE</scope>
    <source>
        <strain evidence="11">S10</strain>
    </source>
</reference>
<accession>A0AAD7PXC3</accession>
<dbReference type="GO" id="GO:0000978">
    <property type="term" value="F:RNA polymerase II cis-regulatory region sequence-specific DNA binding"/>
    <property type="evidence" value="ECO:0007669"/>
    <property type="project" value="InterPro"/>
</dbReference>
<proteinExistence type="inferred from homology"/>
<evidence type="ECO:0000313" key="11">
    <source>
        <dbReference type="EMBL" id="KAJ7970909.1"/>
    </source>
</evidence>
<dbReference type="GO" id="GO:0000981">
    <property type="term" value="F:DNA-binding transcription factor activity, RNA polymerase II-specific"/>
    <property type="evidence" value="ECO:0007669"/>
    <property type="project" value="TreeGrafter"/>
</dbReference>
<keyword evidence="6 9" id="KW-0804">Transcription</keyword>
<dbReference type="SUPFAM" id="SSF46785">
    <property type="entry name" value="Winged helix' DNA-binding domain"/>
    <property type="match status" value="2"/>
</dbReference>
<evidence type="ECO:0000256" key="5">
    <source>
        <dbReference type="ARBA" id="ARBA00023125"/>
    </source>
</evidence>
<comment type="subcellular location">
    <subcellularLocation>
        <location evidence="1 9">Nucleus</location>
    </subcellularLocation>
</comment>
<gene>
    <name evidence="11" type="ORF">O6P43_009022</name>
</gene>
<protein>
    <submittedName>
        <fullName evidence="11">E2F transcription factor-like E2FE</fullName>
    </submittedName>
</protein>
<evidence type="ECO:0000313" key="12">
    <source>
        <dbReference type="Proteomes" id="UP001163823"/>
    </source>
</evidence>
<evidence type="ECO:0000256" key="6">
    <source>
        <dbReference type="ARBA" id="ARBA00023163"/>
    </source>
</evidence>
<dbReference type="Proteomes" id="UP001163823">
    <property type="component" value="Chromosome 4"/>
</dbReference>
<dbReference type="EMBL" id="JARAOO010000004">
    <property type="protein sequence ID" value="KAJ7970909.1"/>
    <property type="molecule type" value="Genomic_DNA"/>
</dbReference>
<keyword evidence="3" id="KW-0678">Repressor</keyword>
<feature type="domain" description="E2F/DP family winged-helix DNA-binding" evidence="10">
    <location>
        <begin position="143"/>
        <end position="223"/>
    </location>
</feature>
<evidence type="ECO:0000259" key="10">
    <source>
        <dbReference type="SMART" id="SM01372"/>
    </source>
</evidence>
<keyword evidence="4 9" id="KW-0805">Transcription regulation</keyword>
<dbReference type="Gene3D" id="1.10.10.10">
    <property type="entry name" value="Winged helix-like DNA-binding domain superfamily/Winged helix DNA-binding domain"/>
    <property type="match status" value="2"/>
</dbReference>
<evidence type="ECO:0000256" key="1">
    <source>
        <dbReference type="ARBA" id="ARBA00004123"/>
    </source>
</evidence>
<dbReference type="PANTHER" id="PTHR12081:SF7">
    <property type="entry name" value="TRANSCRIPTION FACTOR EFL-3"/>
    <property type="match status" value="1"/>
</dbReference>
<evidence type="ECO:0000256" key="9">
    <source>
        <dbReference type="RuleBase" id="RU003796"/>
    </source>
</evidence>
<keyword evidence="12" id="KW-1185">Reference proteome</keyword>
<evidence type="ECO:0000256" key="4">
    <source>
        <dbReference type="ARBA" id="ARBA00023015"/>
    </source>
</evidence>
<dbReference type="GO" id="GO:0090575">
    <property type="term" value="C:RNA polymerase II transcription regulator complex"/>
    <property type="evidence" value="ECO:0007669"/>
    <property type="project" value="TreeGrafter"/>
</dbReference>
<name>A0AAD7PXC3_QUISA</name>
<dbReference type="AlphaFoldDB" id="A0AAD7PXC3"/>
<dbReference type="InterPro" id="IPR036388">
    <property type="entry name" value="WH-like_DNA-bd_sf"/>
</dbReference>
<dbReference type="FunFam" id="1.10.10.10:FF:000295">
    <property type="entry name" value="E2F transcription factor-like E2FE"/>
    <property type="match status" value="1"/>
</dbReference>
<evidence type="ECO:0000256" key="7">
    <source>
        <dbReference type="ARBA" id="ARBA00023242"/>
    </source>
</evidence>
<dbReference type="InterPro" id="IPR003316">
    <property type="entry name" value="E2F_WHTH_DNA-bd_dom"/>
</dbReference>
<dbReference type="InterPro" id="IPR036390">
    <property type="entry name" value="WH_DNA-bd_sf"/>
</dbReference>
<evidence type="ECO:0000256" key="2">
    <source>
        <dbReference type="ARBA" id="ARBA00010940"/>
    </source>
</evidence>
<keyword evidence="8" id="KW-0131">Cell cycle</keyword>
<sequence length="353" mass="39924">MSLFVSQESEPRPPIYSRKEKSLGVLCSNFLKLYNREGVGTIGLDDAASRLGVERRRMYDVVNILESVGIIARKAKNQYSWKGFKEIPRALKELKEEGLREKFKVSAYCSSAKVLNENENGGSSSLGIDCEDNSLSSSKIDSRRDKSLALLTENFIKLFLCSDVDIILLEDAARALPGDANNSTALRTKVRRLYDIANVFASINLIEKTNHPEGRKTACRWLGWRGKPDTGSDGTLELNGSKRRVFGAELTNYNLKRNKGDFVKSNQKEYIPVHTERDNLKNEDNGKMLEELPRKRSKGIVFGPFAPVVHRREDRQALSDLFAHYTEAWKSWFTKAAGQRKINPEHLDHANLT</sequence>
<dbReference type="PANTHER" id="PTHR12081">
    <property type="entry name" value="TRANSCRIPTION FACTOR E2F"/>
    <property type="match status" value="1"/>
</dbReference>
<organism evidence="11 12">
    <name type="scientific">Quillaja saponaria</name>
    <name type="common">Soap bark tree</name>
    <dbReference type="NCBI Taxonomy" id="32244"/>
    <lineage>
        <taxon>Eukaryota</taxon>
        <taxon>Viridiplantae</taxon>
        <taxon>Streptophyta</taxon>
        <taxon>Embryophyta</taxon>
        <taxon>Tracheophyta</taxon>
        <taxon>Spermatophyta</taxon>
        <taxon>Magnoliopsida</taxon>
        <taxon>eudicotyledons</taxon>
        <taxon>Gunneridae</taxon>
        <taxon>Pentapetalae</taxon>
        <taxon>rosids</taxon>
        <taxon>fabids</taxon>
        <taxon>Fabales</taxon>
        <taxon>Quillajaceae</taxon>
        <taxon>Quillaja</taxon>
    </lineage>
</organism>
<dbReference type="FunFam" id="1.10.10.10:FF:000073">
    <property type="entry name" value="E2F transcription factor 8"/>
    <property type="match status" value="1"/>
</dbReference>
<dbReference type="InterPro" id="IPR015633">
    <property type="entry name" value="E2F"/>
</dbReference>
<evidence type="ECO:0000256" key="3">
    <source>
        <dbReference type="ARBA" id="ARBA00022491"/>
    </source>
</evidence>